<keyword evidence="4 5" id="KW-0460">Magnesium</keyword>
<dbReference type="GO" id="GO:0046854">
    <property type="term" value="P:phosphatidylinositol phosphate biosynthetic process"/>
    <property type="evidence" value="ECO:0007669"/>
    <property type="project" value="InterPro"/>
</dbReference>
<dbReference type="STRING" id="1086013.SAMN05421774_10641"/>
<dbReference type="Gene3D" id="3.30.540.10">
    <property type="entry name" value="Fructose-1,6-Bisphosphatase, subunit A, domain 1"/>
    <property type="match status" value="1"/>
</dbReference>
<dbReference type="InterPro" id="IPR000760">
    <property type="entry name" value="Inositol_monophosphatase-like"/>
</dbReference>
<gene>
    <name evidence="6" type="ORF">SAMN05421774_10641</name>
</gene>
<sequence length="262" mass="28222">MRAPDVDLALLCAAVQEAGEIAMRFWRRKPAHWDKPDNGGPVSEADLAVNERLHRLLRDARPDYGWLSEESTDGPERLKAPRCFIVDPIDGTRGFINGEDTFSIVAGISEGGRMIAGAVWLPALERLYSAHSDGVALFNGTPIQASTTAQPDGARVLTTAPNMAASHWPGGIPDLKRSFRPSLAYRICLVAEGRHDAMITFRPAWEWDIAAASLIAERAGACVTDARGGALRFNGPDPRAQGVIAAPPTLHSALIARTRSPS</sequence>
<comment type="similarity">
    <text evidence="1">Belongs to the inositol monophosphatase superfamily.</text>
</comment>
<keyword evidence="3" id="KW-0378">Hydrolase</keyword>
<dbReference type="InterPro" id="IPR020550">
    <property type="entry name" value="Inositol_monophosphatase_CS"/>
</dbReference>
<dbReference type="PROSITE" id="PS00629">
    <property type="entry name" value="IMP_1"/>
    <property type="match status" value="1"/>
</dbReference>
<dbReference type="InterPro" id="IPR020583">
    <property type="entry name" value="Inositol_monoP_metal-BS"/>
</dbReference>
<dbReference type="RefSeq" id="WP_076532458.1">
    <property type="nucleotide sequence ID" value="NZ_BMEH01000006.1"/>
</dbReference>
<evidence type="ECO:0000313" key="7">
    <source>
        <dbReference type="Proteomes" id="UP000186141"/>
    </source>
</evidence>
<evidence type="ECO:0000256" key="1">
    <source>
        <dbReference type="ARBA" id="ARBA00009759"/>
    </source>
</evidence>
<feature type="binding site" evidence="5">
    <location>
        <position position="90"/>
    </location>
    <ligand>
        <name>Mg(2+)</name>
        <dbReference type="ChEBI" id="CHEBI:18420"/>
        <label>2</label>
    </ligand>
</feature>
<dbReference type="PROSITE" id="PS00630">
    <property type="entry name" value="IMP_2"/>
    <property type="match status" value="1"/>
</dbReference>
<dbReference type="Proteomes" id="UP000186141">
    <property type="component" value="Unassembled WGS sequence"/>
</dbReference>
<feature type="binding site" evidence="5">
    <location>
        <position position="89"/>
    </location>
    <ligand>
        <name>Mg(2+)</name>
        <dbReference type="ChEBI" id="CHEBI:18420"/>
        <label>1</label>
        <note>catalytic</note>
    </ligand>
</feature>
<dbReference type="GO" id="GO:0008934">
    <property type="term" value="F:inositol monophosphate 1-phosphatase activity"/>
    <property type="evidence" value="ECO:0007669"/>
    <property type="project" value="TreeGrafter"/>
</dbReference>
<dbReference type="Gene3D" id="3.40.190.80">
    <property type="match status" value="1"/>
</dbReference>
<dbReference type="Pfam" id="PF00459">
    <property type="entry name" value="Inositol_P"/>
    <property type="match status" value="1"/>
</dbReference>
<keyword evidence="7" id="KW-1185">Reference proteome</keyword>
<dbReference type="SUPFAM" id="SSF56655">
    <property type="entry name" value="Carbohydrate phosphatase"/>
    <property type="match status" value="1"/>
</dbReference>
<dbReference type="AlphaFoldDB" id="A0A1N7PQD4"/>
<proteinExistence type="inferred from homology"/>
<dbReference type="PANTHER" id="PTHR20854">
    <property type="entry name" value="INOSITOL MONOPHOSPHATASE"/>
    <property type="match status" value="1"/>
</dbReference>
<feature type="binding site" evidence="5">
    <location>
        <position position="87"/>
    </location>
    <ligand>
        <name>Mg(2+)</name>
        <dbReference type="ChEBI" id="CHEBI:18420"/>
        <label>1</label>
        <note>catalytic</note>
    </ligand>
</feature>
<feature type="binding site" evidence="5">
    <location>
        <position position="208"/>
    </location>
    <ligand>
        <name>Mg(2+)</name>
        <dbReference type="ChEBI" id="CHEBI:18420"/>
        <label>1</label>
        <note>catalytic</note>
    </ligand>
</feature>
<protein>
    <submittedName>
        <fullName evidence="6">Myo-inositol-1(Or 4)-monophosphatase</fullName>
    </submittedName>
</protein>
<evidence type="ECO:0000256" key="3">
    <source>
        <dbReference type="ARBA" id="ARBA00022801"/>
    </source>
</evidence>
<evidence type="ECO:0000256" key="4">
    <source>
        <dbReference type="ARBA" id="ARBA00022842"/>
    </source>
</evidence>
<dbReference type="PRINTS" id="PR00377">
    <property type="entry name" value="IMPHPHTASES"/>
</dbReference>
<evidence type="ECO:0000256" key="5">
    <source>
        <dbReference type="PIRSR" id="PIRSR600760-2"/>
    </source>
</evidence>
<dbReference type="CDD" id="cd01638">
    <property type="entry name" value="CysQ"/>
    <property type="match status" value="1"/>
</dbReference>
<dbReference type="EMBL" id="FTOT01000006">
    <property type="protein sequence ID" value="SIT12755.1"/>
    <property type="molecule type" value="Genomic_DNA"/>
</dbReference>
<feature type="binding site" evidence="5">
    <location>
        <position position="69"/>
    </location>
    <ligand>
        <name>Mg(2+)</name>
        <dbReference type="ChEBI" id="CHEBI:18420"/>
        <label>1</label>
        <note>catalytic</note>
    </ligand>
</feature>
<accession>A0A1N7PQD4</accession>
<name>A0A1N7PQD4_9RHOB</name>
<dbReference type="PANTHER" id="PTHR20854:SF4">
    <property type="entry name" value="INOSITOL-1-MONOPHOSPHATASE-RELATED"/>
    <property type="match status" value="1"/>
</dbReference>
<dbReference type="GO" id="GO:0006020">
    <property type="term" value="P:inositol metabolic process"/>
    <property type="evidence" value="ECO:0007669"/>
    <property type="project" value="TreeGrafter"/>
</dbReference>
<evidence type="ECO:0000313" key="6">
    <source>
        <dbReference type="EMBL" id="SIT12755.1"/>
    </source>
</evidence>
<reference evidence="6 7" key="1">
    <citation type="submission" date="2017-01" db="EMBL/GenBank/DDBJ databases">
        <authorList>
            <person name="Mah S.A."/>
            <person name="Swanson W.J."/>
            <person name="Moy G.W."/>
            <person name="Vacquier V.D."/>
        </authorList>
    </citation>
    <scope>NUCLEOTIDE SEQUENCE [LARGE SCALE GENOMIC DNA]</scope>
    <source>
        <strain evidence="6 7">DSM 26375</strain>
    </source>
</reference>
<dbReference type="GO" id="GO:0046872">
    <property type="term" value="F:metal ion binding"/>
    <property type="evidence" value="ECO:0007669"/>
    <property type="project" value="UniProtKB-KW"/>
</dbReference>
<keyword evidence="2 5" id="KW-0479">Metal-binding</keyword>
<evidence type="ECO:0000256" key="2">
    <source>
        <dbReference type="ARBA" id="ARBA00022723"/>
    </source>
</evidence>
<dbReference type="GO" id="GO:0007165">
    <property type="term" value="P:signal transduction"/>
    <property type="evidence" value="ECO:0007669"/>
    <property type="project" value="TreeGrafter"/>
</dbReference>
<comment type="cofactor">
    <cofactor evidence="5">
        <name>Mg(2+)</name>
        <dbReference type="ChEBI" id="CHEBI:18420"/>
    </cofactor>
</comment>
<organism evidence="6 7">
    <name type="scientific">Gemmobacter megaterium</name>
    <dbReference type="NCBI Taxonomy" id="1086013"/>
    <lineage>
        <taxon>Bacteria</taxon>
        <taxon>Pseudomonadati</taxon>
        <taxon>Pseudomonadota</taxon>
        <taxon>Alphaproteobacteria</taxon>
        <taxon>Rhodobacterales</taxon>
        <taxon>Paracoccaceae</taxon>
        <taxon>Gemmobacter</taxon>
    </lineage>
</organism>